<accession>A0AAV5FP93</accession>
<evidence type="ECO:0000313" key="1">
    <source>
        <dbReference type="EMBL" id="GJN36575.1"/>
    </source>
</evidence>
<comment type="caution">
    <text evidence="1">The sequence shown here is derived from an EMBL/GenBank/DDBJ whole genome shotgun (WGS) entry which is preliminary data.</text>
</comment>
<sequence>MTDNIDIWITLSLLLIDEDKTDEAVTLLSPPKSSGAVFTKMFDTRLTKISNPTCPTLISGRRRAPPLVAATTSLAVVEAQFKPPSQPKASRRRSSSTVAVATSLLVAAAGHPSQILWSALYRSSSPSSPSSNQHVRVINCCINLSFCGCTPEDFHFNCCCPRLPSFAAAVYHHG</sequence>
<dbReference type="EMBL" id="BQKI01000090">
    <property type="protein sequence ID" value="GJN36575.1"/>
    <property type="molecule type" value="Genomic_DNA"/>
</dbReference>
<name>A0AAV5FP93_ELECO</name>
<dbReference type="AlphaFoldDB" id="A0AAV5FP93"/>
<protein>
    <submittedName>
        <fullName evidence="1">Uncharacterized protein</fullName>
    </submittedName>
</protein>
<organism evidence="1 2">
    <name type="scientific">Eleusine coracana subsp. coracana</name>
    <dbReference type="NCBI Taxonomy" id="191504"/>
    <lineage>
        <taxon>Eukaryota</taxon>
        <taxon>Viridiplantae</taxon>
        <taxon>Streptophyta</taxon>
        <taxon>Embryophyta</taxon>
        <taxon>Tracheophyta</taxon>
        <taxon>Spermatophyta</taxon>
        <taxon>Magnoliopsida</taxon>
        <taxon>Liliopsida</taxon>
        <taxon>Poales</taxon>
        <taxon>Poaceae</taxon>
        <taxon>PACMAD clade</taxon>
        <taxon>Chloridoideae</taxon>
        <taxon>Cynodonteae</taxon>
        <taxon>Eleusininae</taxon>
        <taxon>Eleusine</taxon>
    </lineage>
</organism>
<proteinExistence type="predicted"/>
<gene>
    <name evidence="1" type="primary">gb25451</name>
    <name evidence="1" type="ORF">PR202_gb25451</name>
</gene>
<evidence type="ECO:0000313" key="2">
    <source>
        <dbReference type="Proteomes" id="UP001054889"/>
    </source>
</evidence>
<reference evidence="1" key="2">
    <citation type="submission" date="2021-12" db="EMBL/GenBank/DDBJ databases">
        <title>Resequencing data analysis of finger millet.</title>
        <authorList>
            <person name="Hatakeyama M."/>
            <person name="Aluri S."/>
            <person name="Balachadran M.T."/>
            <person name="Sivarajan S.R."/>
            <person name="Poveda L."/>
            <person name="Shimizu-Inatsugi R."/>
            <person name="Schlapbach R."/>
            <person name="Sreeman S.M."/>
            <person name="Shimizu K.K."/>
        </authorList>
    </citation>
    <scope>NUCLEOTIDE SEQUENCE</scope>
</reference>
<dbReference type="Proteomes" id="UP001054889">
    <property type="component" value="Unassembled WGS sequence"/>
</dbReference>
<reference evidence="1" key="1">
    <citation type="journal article" date="2018" name="DNA Res.">
        <title>Multiple hybrid de novo genome assembly of finger millet, an orphan allotetraploid crop.</title>
        <authorList>
            <person name="Hatakeyama M."/>
            <person name="Aluri S."/>
            <person name="Balachadran M.T."/>
            <person name="Sivarajan S.R."/>
            <person name="Patrignani A."/>
            <person name="Gruter S."/>
            <person name="Poveda L."/>
            <person name="Shimizu-Inatsugi R."/>
            <person name="Baeten J."/>
            <person name="Francoijs K.J."/>
            <person name="Nataraja K.N."/>
            <person name="Reddy Y.A.N."/>
            <person name="Phadnis S."/>
            <person name="Ravikumar R.L."/>
            <person name="Schlapbach R."/>
            <person name="Sreeman S.M."/>
            <person name="Shimizu K.K."/>
        </authorList>
    </citation>
    <scope>NUCLEOTIDE SEQUENCE</scope>
</reference>
<keyword evidence="2" id="KW-1185">Reference proteome</keyword>